<proteinExistence type="predicted"/>
<dbReference type="Proteomes" id="UP000285951">
    <property type="component" value="Unassembled WGS sequence"/>
</dbReference>
<keyword evidence="3" id="KW-1185">Reference proteome</keyword>
<dbReference type="Proteomes" id="UP000462449">
    <property type="component" value="Unassembled WGS sequence"/>
</dbReference>
<sequence>MKQFLFLLFCFATLTYCDNKEDEPLLTCECECTDLTWLQKVKNTLTNCDRYTNKYIYQAVYEEQTVFYVLITNNDPAALTMFKITLWDCEGNIVKIFEAEEKEKFYEMVTDNILLFSCKDS</sequence>
<dbReference type="OrthoDB" id="1438404at2"/>
<gene>
    <name evidence="2" type="ORF">DWB62_004900</name>
    <name evidence="1" type="ORF">GNY23_04900</name>
</gene>
<dbReference type="RefSeq" id="WP_156194972.1">
    <property type="nucleotide sequence ID" value="NZ_QTZN02000007.1"/>
</dbReference>
<evidence type="ECO:0000313" key="3">
    <source>
        <dbReference type="Proteomes" id="UP000285951"/>
    </source>
</evidence>
<dbReference type="EMBL" id="QTZN02000007">
    <property type="protein sequence ID" value="MVB06350.1"/>
    <property type="molecule type" value="Genomic_DNA"/>
</dbReference>
<dbReference type="EMBL" id="WOTW01000007">
    <property type="protein sequence ID" value="MUP37145.1"/>
    <property type="molecule type" value="Genomic_DNA"/>
</dbReference>
<comment type="caution">
    <text evidence="1">The sequence shown here is derived from an EMBL/GenBank/DDBJ whole genome shotgun (WGS) entry which is preliminary data.</text>
</comment>
<reference evidence="1 4" key="2">
    <citation type="submission" date="2019-12" db="EMBL/GenBank/DDBJ databases">
        <title>Draft genome sequence of Labilibaculum sp. strain 44 isolated from deep waters of Black Sea.</title>
        <authorList>
            <person name="Yadav S."/>
            <person name="Villanueva L."/>
        </authorList>
    </citation>
    <scope>NUCLEOTIDE SEQUENCE [LARGE SCALE GENOMIC DNA]</scope>
    <source>
        <strain evidence="1 4">44</strain>
    </source>
</reference>
<organism evidence="1 4">
    <name type="scientific">Labilibaculum euxinus</name>
    <dbReference type="NCBI Taxonomy" id="2686357"/>
    <lineage>
        <taxon>Bacteria</taxon>
        <taxon>Pseudomonadati</taxon>
        <taxon>Bacteroidota</taxon>
        <taxon>Bacteroidia</taxon>
        <taxon>Marinilabiliales</taxon>
        <taxon>Marinifilaceae</taxon>
        <taxon>Labilibaculum</taxon>
    </lineage>
</organism>
<evidence type="ECO:0000313" key="1">
    <source>
        <dbReference type="EMBL" id="MUP37145.1"/>
    </source>
</evidence>
<protein>
    <submittedName>
        <fullName evidence="1">Uncharacterized protein</fullName>
    </submittedName>
</protein>
<evidence type="ECO:0000313" key="4">
    <source>
        <dbReference type="Proteomes" id="UP000462449"/>
    </source>
</evidence>
<reference evidence="2 3" key="1">
    <citation type="submission" date="2019-11" db="EMBL/GenBank/DDBJ databases">
        <title>Draft genome sequence of Labilibaculum sp. strain SYP isolated from Black Sea.</title>
        <authorList>
            <person name="Yadav S."/>
            <person name="Villanueva L."/>
        </authorList>
    </citation>
    <scope>NUCLEOTIDE SEQUENCE [LARGE SCALE GENOMIC DNA]</scope>
    <source>
        <strain evidence="2 3">44</strain>
    </source>
</reference>
<dbReference type="AlphaFoldDB" id="A0A7M4D3B6"/>
<name>A0A7M4D3B6_9BACT</name>
<accession>A0A7M4D3B6</accession>
<evidence type="ECO:0000313" key="2">
    <source>
        <dbReference type="EMBL" id="MVB06350.1"/>
    </source>
</evidence>